<evidence type="ECO:0000313" key="3">
    <source>
        <dbReference type="Proteomes" id="UP000799302"/>
    </source>
</evidence>
<dbReference type="EMBL" id="MU004233">
    <property type="protein sequence ID" value="KAF2670754.1"/>
    <property type="molecule type" value="Genomic_DNA"/>
</dbReference>
<evidence type="ECO:0000256" key="1">
    <source>
        <dbReference type="SAM" id="SignalP"/>
    </source>
</evidence>
<gene>
    <name evidence="2" type="ORF">BT63DRAFT_423052</name>
</gene>
<evidence type="ECO:0000313" key="2">
    <source>
        <dbReference type="EMBL" id="KAF2670754.1"/>
    </source>
</evidence>
<name>A0A6A6UIP1_9PEZI</name>
<keyword evidence="1" id="KW-0732">Signal</keyword>
<protein>
    <submittedName>
        <fullName evidence="2">Uncharacterized protein</fullName>
    </submittedName>
</protein>
<reference evidence="2" key="1">
    <citation type="journal article" date="2020" name="Stud. Mycol.">
        <title>101 Dothideomycetes genomes: a test case for predicting lifestyles and emergence of pathogens.</title>
        <authorList>
            <person name="Haridas S."/>
            <person name="Albert R."/>
            <person name="Binder M."/>
            <person name="Bloem J."/>
            <person name="Labutti K."/>
            <person name="Salamov A."/>
            <person name="Andreopoulos B."/>
            <person name="Baker S."/>
            <person name="Barry K."/>
            <person name="Bills G."/>
            <person name="Bluhm B."/>
            <person name="Cannon C."/>
            <person name="Castanera R."/>
            <person name="Culley D."/>
            <person name="Daum C."/>
            <person name="Ezra D."/>
            <person name="Gonzalez J."/>
            <person name="Henrissat B."/>
            <person name="Kuo A."/>
            <person name="Liang C."/>
            <person name="Lipzen A."/>
            <person name="Lutzoni F."/>
            <person name="Magnuson J."/>
            <person name="Mondo S."/>
            <person name="Nolan M."/>
            <person name="Ohm R."/>
            <person name="Pangilinan J."/>
            <person name="Park H.-J."/>
            <person name="Ramirez L."/>
            <person name="Alfaro M."/>
            <person name="Sun H."/>
            <person name="Tritt A."/>
            <person name="Yoshinaga Y."/>
            <person name="Zwiers L.-H."/>
            <person name="Turgeon B."/>
            <person name="Goodwin S."/>
            <person name="Spatafora J."/>
            <person name="Crous P."/>
            <person name="Grigoriev I."/>
        </authorList>
    </citation>
    <scope>NUCLEOTIDE SEQUENCE</scope>
    <source>
        <strain evidence="2">CBS 115976</strain>
    </source>
</reference>
<sequence>MLYIKSFLAALAFSQLGYGVVIRSADTTIQGSCGESSAEGIYGCILDGSGLNYGCDTGYCTDEDIGQSCYNDSTDGATHCPPV</sequence>
<feature type="signal peptide" evidence="1">
    <location>
        <begin position="1"/>
        <end position="19"/>
    </location>
</feature>
<accession>A0A6A6UIP1</accession>
<feature type="chain" id="PRO_5025543808" evidence="1">
    <location>
        <begin position="20"/>
        <end position="83"/>
    </location>
</feature>
<dbReference type="AlphaFoldDB" id="A0A6A6UIP1"/>
<dbReference type="Proteomes" id="UP000799302">
    <property type="component" value="Unassembled WGS sequence"/>
</dbReference>
<organism evidence="2 3">
    <name type="scientific">Microthyrium microscopicum</name>
    <dbReference type="NCBI Taxonomy" id="703497"/>
    <lineage>
        <taxon>Eukaryota</taxon>
        <taxon>Fungi</taxon>
        <taxon>Dikarya</taxon>
        <taxon>Ascomycota</taxon>
        <taxon>Pezizomycotina</taxon>
        <taxon>Dothideomycetes</taxon>
        <taxon>Dothideomycetes incertae sedis</taxon>
        <taxon>Microthyriales</taxon>
        <taxon>Microthyriaceae</taxon>
        <taxon>Microthyrium</taxon>
    </lineage>
</organism>
<proteinExistence type="predicted"/>
<keyword evidence="3" id="KW-1185">Reference proteome</keyword>